<dbReference type="Proteomes" id="UP001161405">
    <property type="component" value="Unassembled WGS sequence"/>
</dbReference>
<gene>
    <name evidence="1" type="ORF">GCM10007879_00610</name>
</gene>
<reference evidence="1" key="1">
    <citation type="journal article" date="2014" name="Int. J. Syst. Evol. Microbiol.">
        <title>Complete genome of a new Firmicutes species belonging to the dominant human colonic microbiota ('Ruminococcus bicirculans') reveals two chromosomes and a selective capacity to utilize plant glucans.</title>
        <authorList>
            <consortium name="NISC Comparative Sequencing Program"/>
            <person name="Wegmann U."/>
            <person name="Louis P."/>
            <person name="Goesmann A."/>
            <person name="Henrissat B."/>
            <person name="Duncan S.H."/>
            <person name="Flint H.J."/>
        </authorList>
    </citation>
    <scope>NUCLEOTIDE SEQUENCE</scope>
    <source>
        <strain evidence="1">NBRC 107169</strain>
    </source>
</reference>
<keyword evidence="2" id="KW-1185">Reference proteome</keyword>
<dbReference type="Pfam" id="PF06041">
    <property type="entry name" value="DUF924"/>
    <property type="match status" value="1"/>
</dbReference>
<dbReference type="RefSeq" id="WP_284360855.1">
    <property type="nucleotide sequence ID" value="NZ_BSNI01000001.1"/>
</dbReference>
<dbReference type="SUPFAM" id="SSF48452">
    <property type="entry name" value="TPR-like"/>
    <property type="match status" value="1"/>
</dbReference>
<name>A0ABQ5UMB6_9HYPH</name>
<evidence type="ECO:0000313" key="1">
    <source>
        <dbReference type="EMBL" id="GLQ15812.1"/>
    </source>
</evidence>
<organism evidence="1 2">
    <name type="scientific">Maritalea porphyrae</name>
    <dbReference type="NCBI Taxonomy" id="880732"/>
    <lineage>
        <taxon>Bacteria</taxon>
        <taxon>Pseudomonadati</taxon>
        <taxon>Pseudomonadota</taxon>
        <taxon>Alphaproteobacteria</taxon>
        <taxon>Hyphomicrobiales</taxon>
        <taxon>Devosiaceae</taxon>
        <taxon>Maritalea</taxon>
    </lineage>
</organism>
<proteinExistence type="predicted"/>
<dbReference type="Gene3D" id="1.20.58.320">
    <property type="entry name" value="TPR-like"/>
    <property type="match status" value="1"/>
</dbReference>
<dbReference type="Gene3D" id="1.25.40.10">
    <property type="entry name" value="Tetratricopeptide repeat domain"/>
    <property type="match status" value="1"/>
</dbReference>
<sequence>MNDIMQKDPTTELNTIISYWFGPTNQDKPFDMQSIEMQRWYGKSPEIDQDIKRRFEGLYVQLHSNEVASVFERRPILDQLAIIITLDQFPRNMYRESAKMYQADAKALELCDILVNNSEFEQLDLFKQMFGTLPMMHAEDKAMQRETVRHFTRFVDHTNSTASPNLDFFENALGFALQHQKIVDRFGRYPHRNEILGRTTTTEELEFLQQPDSSF</sequence>
<evidence type="ECO:0000313" key="2">
    <source>
        <dbReference type="Proteomes" id="UP001161405"/>
    </source>
</evidence>
<dbReference type="EMBL" id="BSNI01000001">
    <property type="protein sequence ID" value="GLQ15812.1"/>
    <property type="molecule type" value="Genomic_DNA"/>
</dbReference>
<dbReference type="InterPro" id="IPR010323">
    <property type="entry name" value="DUF924"/>
</dbReference>
<accession>A0ABQ5UMB6</accession>
<protein>
    <submittedName>
        <fullName evidence="1">Membrane protein</fullName>
    </submittedName>
</protein>
<reference evidence="1" key="2">
    <citation type="submission" date="2023-01" db="EMBL/GenBank/DDBJ databases">
        <title>Draft genome sequence of Maritalea porphyrae strain NBRC 107169.</title>
        <authorList>
            <person name="Sun Q."/>
            <person name="Mori K."/>
        </authorList>
    </citation>
    <scope>NUCLEOTIDE SEQUENCE</scope>
    <source>
        <strain evidence="1">NBRC 107169</strain>
    </source>
</reference>
<dbReference type="InterPro" id="IPR011990">
    <property type="entry name" value="TPR-like_helical_dom_sf"/>
</dbReference>
<comment type="caution">
    <text evidence="1">The sequence shown here is derived from an EMBL/GenBank/DDBJ whole genome shotgun (WGS) entry which is preliminary data.</text>
</comment>